<dbReference type="PANTHER" id="PTHR33987">
    <property type="entry name" value="CALCINEURIN-LIKE METALLO-PHOSPHOESTERASE SUPERFAMILY PROTEIN"/>
    <property type="match status" value="1"/>
</dbReference>
<dbReference type="AlphaFoldDB" id="A0A934VD35"/>
<dbReference type="InterPro" id="IPR018946">
    <property type="entry name" value="PhoD-like_MPP"/>
</dbReference>
<evidence type="ECO:0000313" key="4">
    <source>
        <dbReference type="Proteomes" id="UP000658278"/>
    </source>
</evidence>
<sequence length="399" mass="44941">MLRFITFRIVLATTSAALTQQASSFESGPMVGHTTSTGCLLWAYDSEADSCELSYWPATSDSVAAEKTIARPVRAGSAVYRHEITGLNASTQYQYTMRPAGGEPSEGSFTTAPRPSSPQSFSYLLTSCMDAKGFPQQPAWDEAIRQKPAFHIMAGDNTYSDSTKYHIIRDHHFQQRRIANFASLIANVPTYATWDDHDYGPNDSHRLTPGKEESLRAFKDLWANPTYGTKEIPGVFYSFEWGDVQFFVMDDRYHRDDEHTPKPKGKTQFGEAQRNWLLSGLKKSKATFKVVVNGYDIMGSRYPDEIKVISRYINQNRIPGVVFHSGDIHRNEFKQQDHGMGYPVTQITSSGVARNPIRPWAMIDVDTTSADPTLTARFFAEEKLEETHRISLSELTPHP</sequence>
<organism evidence="3 4">
    <name type="scientific">Haloferula rosea</name>
    <dbReference type="NCBI Taxonomy" id="490093"/>
    <lineage>
        <taxon>Bacteria</taxon>
        <taxon>Pseudomonadati</taxon>
        <taxon>Verrucomicrobiota</taxon>
        <taxon>Verrucomicrobiia</taxon>
        <taxon>Verrucomicrobiales</taxon>
        <taxon>Verrucomicrobiaceae</taxon>
        <taxon>Haloferula</taxon>
    </lineage>
</organism>
<dbReference type="SUPFAM" id="SSF56300">
    <property type="entry name" value="Metallo-dependent phosphatases"/>
    <property type="match status" value="1"/>
</dbReference>
<keyword evidence="4" id="KW-1185">Reference proteome</keyword>
<comment type="caution">
    <text evidence="3">The sequence shown here is derived from an EMBL/GenBank/DDBJ whole genome shotgun (WGS) entry which is preliminary data.</text>
</comment>
<dbReference type="Pfam" id="PF09423">
    <property type="entry name" value="PhoD"/>
    <property type="match status" value="1"/>
</dbReference>
<feature type="compositionally biased region" description="Polar residues" evidence="1">
    <location>
        <begin position="107"/>
        <end position="117"/>
    </location>
</feature>
<proteinExistence type="predicted"/>
<dbReference type="EMBL" id="JAENII010000002">
    <property type="protein sequence ID" value="MBK1825874.1"/>
    <property type="molecule type" value="Genomic_DNA"/>
</dbReference>
<dbReference type="Gene3D" id="3.60.21.70">
    <property type="entry name" value="PhoD-like phosphatase"/>
    <property type="match status" value="1"/>
</dbReference>
<accession>A0A934VD35</accession>
<name>A0A934VD35_9BACT</name>
<dbReference type="Proteomes" id="UP000658278">
    <property type="component" value="Unassembled WGS sequence"/>
</dbReference>
<gene>
    <name evidence="3" type="ORF">JIN81_02495</name>
</gene>
<dbReference type="PANTHER" id="PTHR33987:SF1">
    <property type="entry name" value="CALCINEURIN-LIKE METALLO-PHOSPHOESTERASE SUPERFAMILY PROTEIN"/>
    <property type="match status" value="1"/>
</dbReference>
<protein>
    <submittedName>
        <fullName evidence="3">Alkaline phosphatase family protein</fullName>
    </submittedName>
</protein>
<feature type="region of interest" description="Disordered" evidence="1">
    <location>
        <begin position="98"/>
        <end position="117"/>
    </location>
</feature>
<dbReference type="RefSeq" id="WP_200275979.1">
    <property type="nucleotide sequence ID" value="NZ_JAENII010000002.1"/>
</dbReference>
<evidence type="ECO:0000313" key="3">
    <source>
        <dbReference type="EMBL" id="MBK1825874.1"/>
    </source>
</evidence>
<dbReference type="CDD" id="cd07389">
    <property type="entry name" value="MPP_PhoD"/>
    <property type="match status" value="1"/>
</dbReference>
<evidence type="ECO:0000259" key="2">
    <source>
        <dbReference type="Pfam" id="PF09423"/>
    </source>
</evidence>
<dbReference type="InterPro" id="IPR038607">
    <property type="entry name" value="PhoD-like_sf"/>
</dbReference>
<feature type="domain" description="PhoD-like phosphatase metallophosphatase" evidence="2">
    <location>
        <begin position="168"/>
        <end position="322"/>
    </location>
</feature>
<dbReference type="InterPro" id="IPR029052">
    <property type="entry name" value="Metallo-depent_PP-like"/>
</dbReference>
<evidence type="ECO:0000256" key="1">
    <source>
        <dbReference type="SAM" id="MobiDB-lite"/>
    </source>
</evidence>
<reference evidence="3" key="1">
    <citation type="submission" date="2021-01" db="EMBL/GenBank/DDBJ databases">
        <title>Modified the classification status of verrucomicrobia.</title>
        <authorList>
            <person name="Feng X."/>
        </authorList>
    </citation>
    <scope>NUCLEOTIDE SEQUENCE</scope>
    <source>
        <strain evidence="3">KCTC 22201</strain>
    </source>
</reference>